<protein>
    <recommendedName>
        <fullName evidence="2">F-box domain-containing protein</fullName>
    </recommendedName>
</protein>
<keyword evidence="4" id="KW-1185">Reference proteome</keyword>
<dbReference type="SUPFAM" id="SSF52047">
    <property type="entry name" value="RNI-like"/>
    <property type="match status" value="1"/>
</dbReference>
<dbReference type="InterPro" id="IPR001810">
    <property type="entry name" value="F-box_dom"/>
</dbReference>
<dbReference type="RefSeq" id="XP_064769519.1">
    <property type="nucleotide sequence ID" value="XM_064913998.1"/>
</dbReference>
<proteinExistence type="predicted"/>
<reference evidence="3 4" key="1">
    <citation type="submission" date="2024-03" db="EMBL/GenBank/DDBJ databases">
        <title>Genome-scale model development and genomic sequencing of the oleaginous clade Lipomyces.</title>
        <authorList>
            <consortium name="Lawrence Berkeley National Laboratory"/>
            <person name="Czajka J.J."/>
            <person name="Han Y."/>
            <person name="Kim J."/>
            <person name="Mondo S.J."/>
            <person name="Hofstad B.A."/>
            <person name="Robles A."/>
            <person name="Haridas S."/>
            <person name="Riley R."/>
            <person name="LaButti K."/>
            <person name="Pangilinan J."/>
            <person name="Andreopoulos W."/>
            <person name="Lipzen A."/>
            <person name="Yan J."/>
            <person name="Wang M."/>
            <person name="Ng V."/>
            <person name="Grigoriev I.V."/>
            <person name="Spatafora J.W."/>
            <person name="Magnuson J.K."/>
            <person name="Baker S.E."/>
            <person name="Pomraning K.R."/>
        </authorList>
    </citation>
    <scope>NUCLEOTIDE SEQUENCE [LARGE SCALE GENOMIC DNA]</scope>
    <source>
        <strain evidence="3 4">Phaff 52-87</strain>
    </source>
</reference>
<dbReference type="Gene3D" id="3.80.10.10">
    <property type="entry name" value="Ribonuclease Inhibitor"/>
    <property type="match status" value="2"/>
</dbReference>
<feature type="domain" description="F-box" evidence="2">
    <location>
        <begin position="47"/>
        <end position="80"/>
    </location>
</feature>
<evidence type="ECO:0000313" key="4">
    <source>
        <dbReference type="Proteomes" id="UP001498771"/>
    </source>
</evidence>
<dbReference type="PANTHER" id="PTHR13318">
    <property type="entry name" value="PARTNER OF PAIRED, ISOFORM B-RELATED"/>
    <property type="match status" value="1"/>
</dbReference>
<dbReference type="EMBL" id="JBBJBU010000002">
    <property type="protein sequence ID" value="KAK7206486.1"/>
    <property type="molecule type" value="Genomic_DNA"/>
</dbReference>
<feature type="compositionally biased region" description="Acidic residues" evidence="1">
    <location>
        <begin position="642"/>
        <end position="654"/>
    </location>
</feature>
<evidence type="ECO:0000313" key="3">
    <source>
        <dbReference type="EMBL" id="KAK7206486.1"/>
    </source>
</evidence>
<dbReference type="Proteomes" id="UP001498771">
    <property type="component" value="Unassembled WGS sequence"/>
</dbReference>
<dbReference type="SUPFAM" id="SSF81383">
    <property type="entry name" value="F-box domain"/>
    <property type="match status" value="1"/>
</dbReference>
<name>A0ABR1F9G2_9ASCO</name>
<comment type="caution">
    <text evidence="3">The sequence shown here is derived from an EMBL/GenBank/DDBJ whole genome shotgun (WGS) entry which is preliminary data.</text>
</comment>
<organism evidence="3 4">
    <name type="scientific">Myxozyma melibiosi</name>
    <dbReference type="NCBI Taxonomy" id="54550"/>
    <lineage>
        <taxon>Eukaryota</taxon>
        <taxon>Fungi</taxon>
        <taxon>Dikarya</taxon>
        <taxon>Ascomycota</taxon>
        <taxon>Saccharomycotina</taxon>
        <taxon>Lipomycetes</taxon>
        <taxon>Lipomycetales</taxon>
        <taxon>Lipomycetaceae</taxon>
        <taxon>Myxozyma</taxon>
    </lineage>
</organism>
<gene>
    <name evidence="3" type="ORF">BZA70DRAFT_287964</name>
</gene>
<dbReference type="InterPro" id="IPR036047">
    <property type="entry name" value="F-box-like_dom_sf"/>
</dbReference>
<sequence>MGTKHDEFSYVVRDLSFFCRKQSRAASTPIVAAPTGNARGDDCLVERLSDEVLLKILAYSNSCTITLCKMVNRRWNRLATALLETNWPDFGAADMGYGTILTAEANQMLQKIAPVVRSININHSFHITLNGPFPPFSCLEELSLGETSFCTFETIFQIVSSSHSTLRSLTLEYIRNLTKPFAQRLVPYLKNLHTLTLCYRTDDSNSIEGSIILLSAPEKPRSLCVPIGFSAINEPAVQEIFRSRLKDLEYFDLAGVPIEQESLLSILYDPTVQVDASISPLPLKLKGLRLGACRLFHDASIFGSIGDRLSNLTYLDVSGIKILASDPIRLAQLLWSTPQIKNLMASYNQGFTDDVLLSLLDSCRSLEALSLDGNTELTALGLSRFIRSAPDSLKNLNLEHVKAVTDSVVFEILNLSRKRSWKMFSKDPKNFVSRLNIEFSVRGCSGLTDAILVLYGLRMFEYYLVRPGEVVVGTQPLSSLLWTKEFAGFLSTGFDDTSQFTSVVDSCYPIMFSDFFFCRSDLDPEEHKTMRRRLLMTMGRTLVTSPEILPHSFPLRVRLRQLIREYLQALTTIKDARFAICYFKTVASEVFLDEEETFAECGVNLSVYDDEKLANADLSNDDSNPNLINSFIDLSNISSDTSDSDSDDDDEPFYSDESVGNEESGPDDDFD</sequence>
<dbReference type="InterPro" id="IPR032675">
    <property type="entry name" value="LRR_dom_sf"/>
</dbReference>
<dbReference type="Pfam" id="PF00646">
    <property type="entry name" value="F-box"/>
    <property type="match status" value="1"/>
</dbReference>
<accession>A0ABR1F9G2</accession>
<dbReference type="GeneID" id="90039510"/>
<feature type="region of interest" description="Disordered" evidence="1">
    <location>
        <begin position="638"/>
        <end position="671"/>
    </location>
</feature>
<evidence type="ECO:0000259" key="2">
    <source>
        <dbReference type="Pfam" id="PF00646"/>
    </source>
</evidence>
<evidence type="ECO:0000256" key="1">
    <source>
        <dbReference type="SAM" id="MobiDB-lite"/>
    </source>
</evidence>